<dbReference type="PROSITE" id="PS00061">
    <property type="entry name" value="ADH_SHORT"/>
    <property type="match status" value="1"/>
</dbReference>
<comment type="caution">
    <text evidence="3">The sequence shown here is derived from an EMBL/GenBank/DDBJ whole genome shotgun (WGS) entry which is preliminary data.</text>
</comment>
<evidence type="ECO:0000313" key="3">
    <source>
        <dbReference type="EMBL" id="TGL57872.1"/>
    </source>
</evidence>
<dbReference type="GO" id="GO:0016020">
    <property type="term" value="C:membrane"/>
    <property type="evidence" value="ECO:0007669"/>
    <property type="project" value="TreeGrafter"/>
</dbReference>
<evidence type="ECO:0000256" key="1">
    <source>
        <dbReference type="ARBA" id="ARBA00006484"/>
    </source>
</evidence>
<proteinExistence type="inferred from homology"/>
<comment type="similarity">
    <text evidence="1">Belongs to the short-chain dehydrogenases/reductases (SDR) family.</text>
</comment>
<dbReference type="Gene3D" id="3.40.50.720">
    <property type="entry name" value="NAD(P)-binding Rossmann-like Domain"/>
    <property type="match status" value="1"/>
</dbReference>
<dbReference type="Pfam" id="PF00106">
    <property type="entry name" value="adh_short"/>
    <property type="match status" value="1"/>
</dbReference>
<dbReference type="OrthoDB" id="9808814at2"/>
<dbReference type="Proteomes" id="UP000297693">
    <property type="component" value="Unassembled WGS sequence"/>
</dbReference>
<dbReference type="InterPro" id="IPR020904">
    <property type="entry name" value="Sc_DH/Rdtase_CS"/>
</dbReference>
<dbReference type="InterPro" id="IPR002347">
    <property type="entry name" value="SDR_fam"/>
</dbReference>
<dbReference type="PRINTS" id="PR00081">
    <property type="entry name" value="GDHRDH"/>
</dbReference>
<organism evidence="3 4">
    <name type="scientific">Leptospira ognonensis</name>
    <dbReference type="NCBI Taxonomy" id="2484945"/>
    <lineage>
        <taxon>Bacteria</taxon>
        <taxon>Pseudomonadati</taxon>
        <taxon>Spirochaetota</taxon>
        <taxon>Spirochaetia</taxon>
        <taxon>Leptospirales</taxon>
        <taxon>Leptospiraceae</taxon>
        <taxon>Leptospira</taxon>
    </lineage>
</organism>
<keyword evidence="4" id="KW-1185">Reference proteome</keyword>
<keyword evidence="2" id="KW-0560">Oxidoreductase</keyword>
<protein>
    <submittedName>
        <fullName evidence="3">SDR family NAD(P)-dependent oxidoreductase</fullName>
    </submittedName>
</protein>
<dbReference type="PANTHER" id="PTHR44196">
    <property type="entry name" value="DEHYDROGENASE/REDUCTASE SDR FAMILY MEMBER 7B"/>
    <property type="match status" value="1"/>
</dbReference>
<dbReference type="AlphaFoldDB" id="A0A4R9JZP1"/>
<accession>A0A4R9JZP1</accession>
<evidence type="ECO:0000256" key="2">
    <source>
        <dbReference type="ARBA" id="ARBA00023002"/>
    </source>
</evidence>
<name>A0A4R9JZP1_9LEPT</name>
<sequence length="244" mass="27381">MKQALVIGGTSDIGREIALGLAKRGFNLYLTGRNLELLAEFKNECDKIGKSKTASIFLDVTDFKSHISFYDSFETKPSLVFICAGYYEDQKAARENQDELLRTIQVNYSGLLSLINIISNDFENRKEGSIIVLSSVAGERGRQLNYIYGSAKAGLTVYLSGLRNRLSKSNVSITTILLGPVYTKMSAGHNLLPILTLKPKVAAEKIIRAGLAKKNSVYIYWPWRYIMLIIKLIPEFLFKRLPPF</sequence>
<dbReference type="RefSeq" id="WP_135623890.1">
    <property type="nucleotide sequence ID" value="NZ_RQGD01000034.1"/>
</dbReference>
<dbReference type="InterPro" id="IPR036291">
    <property type="entry name" value="NAD(P)-bd_dom_sf"/>
</dbReference>
<dbReference type="GO" id="GO:0016491">
    <property type="term" value="F:oxidoreductase activity"/>
    <property type="evidence" value="ECO:0007669"/>
    <property type="project" value="UniProtKB-KW"/>
</dbReference>
<dbReference type="PANTHER" id="PTHR44196:SF3">
    <property type="entry name" value="SHORT CHAIN DEHYDROGENASE FAMILY PROTEIN"/>
    <property type="match status" value="1"/>
</dbReference>
<dbReference type="EMBL" id="RQGD01000034">
    <property type="protein sequence ID" value="TGL57872.1"/>
    <property type="molecule type" value="Genomic_DNA"/>
</dbReference>
<reference evidence="3" key="1">
    <citation type="journal article" date="2019" name="PLoS Negl. Trop. Dis.">
        <title>Revisiting the worldwide diversity of Leptospira species in the environment.</title>
        <authorList>
            <person name="Vincent A.T."/>
            <person name="Schiettekatte O."/>
            <person name="Bourhy P."/>
            <person name="Veyrier F.J."/>
            <person name="Picardeau M."/>
        </authorList>
    </citation>
    <scope>NUCLEOTIDE SEQUENCE [LARGE SCALE GENOMIC DNA]</scope>
    <source>
        <strain evidence="3">201702476</strain>
    </source>
</reference>
<evidence type="ECO:0000313" key="4">
    <source>
        <dbReference type="Proteomes" id="UP000297693"/>
    </source>
</evidence>
<dbReference type="SUPFAM" id="SSF51735">
    <property type="entry name" value="NAD(P)-binding Rossmann-fold domains"/>
    <property type="match status" value="1"/>
</dbReference>
<gene>
    <name evidence="3" type="ORF">EHQ58_10715</name>
</gene>